<dbReference type="Proteomes" id="UP000480185">
    <property type="component" value="Unassembled WGS sequence"/>
</dbReference>
<protein>
    <submittedName>
        <fullName evidence="1">Uncharacterized protein</fullName>
    </submittedName>
</protein>
<proteinExistence type="predicted"/>
<sequence length="193" mass="22403">MANVYILLTKTGSVFSQTIGLYTGAPYNHVSISLNKELTELYSFGRKKPYNPVRAGFVKECVHNGVYARFPNTTCEIYSLQVSERQKDKMQRVIQHFKKNDRNYRYNLLGIATVPFGKSLDRRHAYFCSQFVATVLKIAGIEVWEKPLGLITPDEYRKTSQLDKIYEGPLHQYFDTLHENQQHLSIPNQMFQI</sequence>
<dbReference type="SUPFAM" id="SSF54001">
    <property type="entry name" value="Cysteine proteinases"/>
    <property type="match status" value="1"/>
</dbReference>
<dbReference type="OrthoDB" id="1645744at2"/>
<dbReference type="AlphaFoldDB" id="A0A6G1X3N4"/>
<organism evidence="1 2">
    <name type="scientific">Salinibacillus xinjiangensis</name>
    <dbReference type="NCBI Taxonomy" id="1229268"/>
    <lineage>
        <taxon>Bacteria</taxon>
        <taxon>Bacillati</taxon>
        <taxon>Bacillota</taxon>
        <taxon>Bacilli</taxon>
        <taxon>Bacillales</taxon>
        <taxon>Bacillaceae</taxon>
        <taxon>Salinibacillus</taxon>
    </lineage>
</organism>
<dbReference type="Gene3D" id="3.90.1720.10">
    <property type="entry name" value="endopeptidase domain like (from Nostoc punctiforme)"/>
    <property type="match status" value="1"/>
</dbReference>
<dbReference type="EMBL" id="WJNH01000002">
    <property type="protein sequence ID" value="MRG85601.1"/>
    <property type="molecule type" value="Genomic_DNA"/>
</dbReference>
<reference evidence="1 2" key="1">
    <citation type="submission" date="2019-11" db="EMBL/GenBank/DDBJ databases">
        <authorList>
            <person name="Li J."/>
        </authorList>
    </citation>
    <scope>NUCLEOTIDE SEQUENCE [LARGE SCALE GENOMIC DNA]</scope>
    <source>
        <strain evidence="1 2">J4</strain>
    </source>
</reference>
<comment type="caution">
    <text evidence="1">The sequence shown here is derived from an EMBL/GenBank/DDBJ whole genome shotgun (WGS) entry which is preliminary data.</text>
</comment>
<name>A0A6G1X3N4_9BACI</name>
<dbReference type="RefSeq" id="WP_153727526.1">
    <property type="nucleotide sequence ID" value="NZ_WJNH01000002.1"/>
</dbReference>
<keyword evidence="2" id="KW-1185">Reference proteome</keyword>
<gene>
    <name evidence="1" type="ORF">GH754_04550</name>
</gene>
<accession>A0A6G1X3N4</accession>
<dbReference type="InterPro" id="IPR038765">
    <property type="entry name" value="Papain-like_cys_pep_sf"/>
</dbReference>
<evidence type="ECO:0000313" key="1">
    <source>
        <dbReference type="EMBL" id="MRG85601.1"/>
    </source>
</evidence>
<evidence type="ECO:0000313" key="2">
    <source>
        <dbReference type="Proteomes" id="UP000480185"/>
    </source>
</evidence>